<feature type="non-terminal residue" evidence="1">
    <location>
        <position position="1"/>
    </location>
</feature>
<dbReference type="Proteomes" id="UP000553632">
    <property type="component" value="Unassembled WGS sequence"/>
</dbReference>
<feature type="non-terminal residue" evidence="1">
    <location>
        <position position="251"/>
    </location>
</feature>
<reference evidence="1 2" key="1">
    <citation type="submission" date="2020-04" db="EMBL/GenBank/DDBJ databases">
        <title>Perkinsus olseni comparative genomics.</title>
        <authorList>
            <person name="Bogema D.R."/>
        </authorList>
    </citation>
    <scope>NUCLEOTIDE SEQUENCE [LARGE SCALE GENOMIC DNA]</scope>
    <source>
        <strain evidence="1 2">ATCC PRA-207</strain>
    </source>
</reference>
<comment type="caution">
    <text evidence="1">The sequence shown here is derived from an EMBL/GenBank/DDBJ whole genome shotgun (WGS) entry which is preliminary data.</text>
</comment>
<evidence type="ECO:0000313" key="2">
    <source>
        <dbReference type="Proteomes" id="UP000553632"/>
    </source>
</evidence>
<dbReference type="AlphaFoldDB" id="A0A7J6QFP3"/>
<accession>A0A7J6QFP3</accession>
<keyword evidence="2" id="KW-1185">Reference proteome</keyword>
<sequence length="251" mass="27895">NIRSSAALALPSSVSDHCALLWDVHWGDDPLAADRKFCGGRLRRQRRYANNTDWLNFEAEVHKMGSSLEPASINEVEALAKRVQAVIARAVRVATPVYTRERKRDGNAQWWSPELSRLRRDCSRKQAALRKARSQGRLNIEAIAEASRIARRRYTHAIKKAKGKSFRDWVSRLGDTRALKSLLEEAPVNVESVDAEEAASTFFGDTVSPRVYIPSTRASLEDMGGPVSREELESAIAARPKGRASGSDDVA</sequence>
<proteinExistence type="predicted"/>
<name>A0A7J6QFP3_PEROL</name>
<protein>
    <submittedName>
        <fullName evidence="1">Uncharacterized protein</fullName>
    </submittedName>
</protein>
<dbReference type="EMBL" id="JABANO010033653">
    <property type="protein sequence ID" value="KAF4706456.1"/>
    <property type="molecule type" value="Genomic_DNA"/>
</dbReference>
<evidence type="ECO:0000313" key="1">
    <source>
        <dbReference type="EMBL" id="KAF4706456.1"/>
    </source>
</evidence>
<gene>
    <name evidence="1" type="ORF">FOZ63_017293</name>
</gene>
<organism evidence="1 2">
    <name type="scientific">Perkinsus olseni</name>
    <name type="common">Perkinsus atlanticus</name>
    <dbReference type="NCBI Taxonomy" id="32597"/>
    <lineage>
        <taxon>Eukaryota</taxon>
        <taxon>Sar</taxon>
        <taxon>Alveolata</taxon>
        <taxon>Perkinsozoa</taxon>
        <taxon>Perkinsea</taxon>
        <taxon>Perkinsida</taxon>
        <taxon>Perkinsidae</taxon>
        <taxon>Perkinsus</taxon>
    </lineage>
</organism>